<keyword evidence="4" id="KW-1185">Reference proteome</keyword>
<evidence type="ECO:0000259" key="2">
    <source>
        <dbReference type="Pfam" id="PF08484"/>
    </source>
</evidence>
<gene>
    <name evidence="3" type="ORF">IQ235_01435</name>
</gene>
<dbReference type="GO" id="GO:0032259">
    <property type="term" value="P:methylation"/>
    <property type="evidence" value="ECO:0007669"/>
    <property type="project" value="UniProtKB-KW"/>
</dbReference>
<dbReference type="EMBL" id="JADEXN010000011">
    <property type="protein sequence ID" value="MBE9039456.1"/>
    <property type="molecule type" value="Genomic_DNA"/>
</dbReference>
<dbReference type="Gene3D" id="3.40.50.150">
    <property type="entry name" value="Vaccinia Virus protein VP39"/>
    <property type="match status" value="1"/>
</dbReference>
<dbReference type="PANTHER" id="PTHR43861:SF5">
    <property type="entry name" value="BLL5978 PROTEIN"/>
    <property type="match status" value="1"/>
</dbReference>
<evidence type="ECO:0000313" key="4">
    <source>
        <dbReference type="Proteomes" id="UP000621799"/>
    </source>
</evidence>
<protein>
    <submittedName>
        <fullName evidence="3">Methyltransferase domain-containing protein</fullName>
    </submittedName>
</protein>
<proteinExistence type="predicted"/>
<dbReference type="Pfam" id="PF08421">
    <property type="entry name" value="Methyltransf_13"/>
    <property type="match status" value="1"/>
</dbReference>
<dbReference type="GO" id="GO:0008168">
    <property type="term" value="F:methyltransferase activity"/>
    <property type="evidence" value="ECO:0007669"/>
    <property type="project" value="UniProtKB-KW"/>
</dbReference>
<dbReference type="Gene3D" id="6.10.250.3100">
    <property type="match status" value="1"/>
</dbReference>
<dbReference type="PANTHER" id="PTHR43861">
    <property type="entry name" value="TRANS-ACONITATE 2-METHYLTRANSFERASE-RELATED"/>
    <property type="match status" value="1"/>
</dbReference>
<feature type="domain" description="Methyltransferase putative zinc binding" evidence="1">
    <location>
        <begin position="8"/>
        <end position="69"/>
    </location>
</feature>
<keyword evidence="3" id="KW-0808">Transferase</keyword>
<accession>A0A928VSR4</accession>
<evidence type="ECO:0000259" key="1">
    <source>
        <dbReference type="Pfam" id="PF08421"/>
    </source>
</evidence>
<sequence>MSEVMPPCRSCGHPDLKSVIDFGYTPLADGLLTKDQLNKPEYTAPLELAFCSHCGLAQITTSVPPEILFCQDYPYFSSVSPSLLRHFAGSAQNILESRNLDSHSLVVEAASNDGYMLKNFAEKGIPVLGIDPASGPAKAAQKAGIPTRCTFFSKELAEKLREEGKEADVFLANNVLAHVPDLNGFVAGIGILLKETGVAAIEVPYVVDLVEHGEFDTIYHQHLCYFSVTALDKLFRRHSLFLNDLKRTAIHGGSLRLFVEPFEAVKDSVKSILQEEAERGVDRFDYYGNFAGRVEKIKQELMAILWDIKKQGKRVAGYGAAAKATTLLSYFDINKTLLDYVVDLNPFKHDRYMGINHLPIFPPSKLLEDKPDYVLILAWNFAQEIMEQQYNYQKNGGKFIVPIPSPEAIG</sequence>
<dbReference type="AlphaFoldDB" id="A0A928VSR4"/>
<dbReference type="SUPFAM" id="SSF53335">
    <property type="entry name" value="S-adenosyl-L-methionine-dependent methyltransferases"/>
    <property type="match status" value="1"/>
</dbReference>
<comment type="caution">
    <text evidence="3">The sequence shown here is derived from an EMBL/GenBank/DDBJ whole genome shotgun (WGS) entry which is preliminary data.</text>
</comment>
<dbReference type="Pfam" id="PF08484">
    <property type="entry name" value="Methyltransf_14"/>
    <property type="match status" value="1"/>
</dbReference>
<dbReference type="Gene3D" id="3.40.50.720">
    <property type="entry name" value="NAD(P)-binding Rossmann-like Domain"/>
    <property type="match status" value="1"/>
</dbReference>
<evidence type="ECO:0000313" key="3">
    <source>
        <dbReference type="EMBL" id="MBE9039456.1"/>
    </source>
</evidence>
<reference evidence="3" key="1">
    <citation type="submission" date="2020-10" db="EMBL/GenBank/DDBJ databases">
        <authorList>
            <person name="Castelo-Branco R."/>
            <person name="Eusebio N."/>
            <person name="Adriana R."/>
            <person name="Vieira A."/>
            <person name="Brugerolle De Fraissinette N."/>
            <person name="Rezende De Castro R."/>
            <person name="Schneider M.P."/>
            <person name="Vasconcelos V."/>
            <person name="Leao P.N."/>
        </authorList>
    </citation>
    <scope>NUCLEOTIDE SEQUENCE</scope>
    <source>
        <strain evidence="3">LEGE 11467</strain>
    </source>
</reference>
<name>A0A928VSR4_9CYAN</name>
<dbReference type="InterPro" id="IPR013630">
    <property type="entry name" value="Methyltransf_Zn-bd_dom_put"/>
</dbReference>
<dbReference type="Gene3D" id="6.20.50.110">
    <property type="entry name" value="Methyltransferase, zinc-binding domain"/>
    <property type="match status" value="1"/>
</dbReference>
<dbReference type="InterPro" id="IPR029063">
    <property type="entry name" value="SAM-dependent_MTases_sf"/>
</dbReference>
<dbReference type="Proteomes" id="UP000621799">
    <property type="component" value="Unassembled WGS sequence"/>
</dbReference>
<dbReference type="InterPro" id="IPR038576">
    <property type="entry name" value="Methyltransf_Zn-bd_dom_put_sf"/>
</dbReference>
<keyword evidence="3" id="KW-0489">Methyltransferase</keyword>
<organism evidence="3 4">
    <name type="scientific">Zarconia navalis LEGE 11467</name>
    <dbReference type="NCBI Taxonomy" id="1828826"/>
    <lineage>
        <taxon>Bacteria</taxon>
        <taxon>Bacillati</taxon>
        <taxon>Cyanobacteriota</taxon>
        <taxon>Cyanophyceae</taxon>
        <taxon>Oscillatoriophycideae</taxon>
        <taxon>Oscillatoriales</taxon>
        <taxon>Oscillatoriales incertae sedis</taxon>
        <taxon>Zarconia</taxon>
        <taxon>Zarconia navalis</taxon>
    </lineage>
</organism>
<feature type="domain" description="C-methyltransferase" evidence="2">
    <location>
        <begin position="250"/>
        <end position="404"/>
    </location>
</feature>
<dbReference type="InterPro" id="IPR013691">
    <property type="entry name" value="MeTrfase_14"/>
</dbReference>
<dbReference type="Pfam" id="PF13489">
    <property type="entry name" value="Methyltransf_23"/>
    <property type="match status" value="1"/>
</dbReference>
<dbReference type="RefSeq" id="WP_264319719.1">
    <property type="nucleotide sequence ID" value="NZ_JADEXN010000011.1"/>
</dbReference>